<dbReference type="GO" id="GO:0002181">
    <property type="term" value="P:cytoplasmic translation"/>
    <property type="evidence" value="ECO:0007669"/>
    <property type="project" value="TreeGrafter"/>
</dbReference>
<evidence type="ECO:0000256" key="3">
    <source>
        <dbReference type="ARBA" id="ARBA00035454"/>
    </source>
</evidence>
<gene>
    <name evidence="8" type="ORF">A2678_00400</name>
</gene>
<dbReference type="PRINTS" id="PR00059">
    <property type="entry name" value="RIBOSOMALL6"/>
</dbReference>
<reference evidence="8 9" key="1">
    <citation type="journal article" date="2016" name="Nat. Commun.">
        <title>Thousands of microbial genomes shed light on interconnected biogeochemical processes in an aquifer system.</title>
        <authorList>
            <person name="Anantharaman K."/>
            <person name="Brown C.T."/>
            <person name="Hug L.A."/>
            <person name="Sharon I."/>
            <person name="Castelle C.J."/>
            <person name="Probst A.J."/>
            <person name="Thomas B.C."/>
            <person name="Singh A."/>
            <person name="Wilkins M.J."/>
            <person name="Karaoz U."/>
            <person name="Brodie E.L."/>
            <person name="Williams K.H."/>
            <person name="Hubbard S.S."/>
            <person name="Banfield J.F."/>
        </authorList>
    </citation>
    <scope>NUCLEOTIDE SEQUENCE [LARGE SCALE GENOMIC DNA]</scope>
</reference>
<dbReference type="PANTHER" id="PTHR11655">
    <property type="entry name" value="60S/50S RIBOSOMAL PROTEIN L6/L9"/>
    <property type="match status" value="1"/>
</dbReference>
<evidence type="ECO:0000313" key="9">
    <source>
        <dbReference type="Proteomes" id="UP000178815"/>
    </source>
</evidence>
<evidence type="ECO:0000259" key="7">
    <source>
        <dbReference type="Pfam" id="PF00347"/>
    </source>
</evidence>
<dbReference type="InterPro" id="IPR036789">
    <property type="entry name" value="Ribosomal_uL6-like_a/b-dom_sf"/>
</dbReference>
<dbReference type="NCBIfam" id="TIGR03654">
    <property type="entry name" value="L6_bact"/>
    <property type="match status" value="1"/>
</dbReference>
<comment type="similarity">
    <text evidence="5">Belongs to the universal ribosomal protein uL6 family.</text>
</comment>
<dbReference type="InterPro" id="IPR020040">
    <property type="entry name" value="Ribosomal_uL6_a/b-dom"/>
</dbReference>
<dbReference type="SUPFAM" id="SSF56053">
    <property type="entry name" value="Ribosomal protein L6"/>
    <property type="match status" value="2"/>
</dbReference>
<feature type="domain" description="Large ribosomal subunit protein uL6 alpha-beta" evidence="7">
    <location>
        <begin position="90"/>
        <end position="162"/>
    </location>
</feature>
<dbReference type="GO" id="GO:0019843">
    <property type="term" value="F:rRNA binding"/>
    <property type="evidence" value="ECO:0007669"/>
    <property type="project" value="UniProtKB-UniRule"/>
</dbReference>
<evidence type="ECO:0000256" key="6">
    <source>
        <dbReference type="RuleBase" id="RU003870"/>
    </source>
</evidence>
<dbReference type="InterPro" id="IPR000702">
    <property type="entry name" value="Ribosomal_uL6-like"/>
</dbReference>
<evidence type="ECO:0000256" key="2">
    <source>
        <dbReference type="ARBA" id="ARBA00023274"/>
    </source>
</evidence>
<dbReference type="InterPro" id="IPR019906">
    <property type="entry name" value="Ribosomal_uL6_bac-type"/>
</dbReference>
<dbReference type="Proteomes" id="UP000178815">
    <property type="component" value="Unassembled WGS sequence"/>
</dbReference>
<dbReference type="GO" id="GO:0022625">
    <property type="term" value="C:cytosolic large ribosomal subunit"/>
    <property type="evidence" value="ECO:0007669"/>
    <property type="project" value="UniProtKB-UniRule"/>
</dbReference>
<proteinExistence type="inferred from homology"/>
<keyword evidence="1 5" id="KW-0689">Ribosomal protein</keyword>
<evidence type="ECO:0000256" key="5">
    <source>
        <dbReference type="RuleBase" id="RU003869"/>
    </source>
</evidence>
<keyword evidence="6" id="KW-0699">rRNA-binding</keyword>
<evidence type="ECO:0000256" key="4">
    <source>
        <dbReference type="NCBIfam" id="TIGR03654"/>
    </source>
</evidence>
<sequence>MSRLAKKPIAVGKATVTVAGGVLSVKGSKGTLTKRVHPSISITVDDAGVMVTPKDTSRLAKALTGTFASHVRNMVGGVETPFTEKLILEGVGYRMEIKGKELILTVGFSHTVPLSLPEGVTATVEKNTLTLTSPDKEAVGQFAANVRRVKPPEPYLGKGIRYAGEVIRRKQGKKAV</sequence>
<keyword evidence="2 5" id="KW-0687">Ribonucleoprotein</keyword>
<evidence type="ECO:0000313" key="8">
    <source>
        <dbReference type="EMBL" id="OGG48828.1"/>
    </source>
</evidence>
<name>A0A1F6CI75_9BACT</name>
<dbReference type="PIRSF" id="PIRSF002162">
    <property type="entry name" value="Ribosomal_L6"/>
    <property type="match status" value="1"/>
</dbReference>
<protein>
    <recommendedName>
        <fullName evidence="3 4">50S ribosomal protein L6</fullName>
    </recommendedName>
</protein>
<comment type="function">
    <text evidence="6">This protein binds to the 23S rRNA, and is important in its secondary structure. It is located near the subunit interface in the base of the L7/L12 stalk, and near the tRNA binding site of the peptidyltransferase center.</text>
</comment>
<keyword evidence="6" id="KW-0694">RNA-binding</keyword>
<dbReference type="STRING" id="1798481.A2678_00400"/>
<dbReference type="GO" id="GO:0003735">
    <property type="term" value="F:structural constituent of ribosome"/>
    <property type="evidence" value="ECO:0007669"/>
    <property type="project" value="UniProtKB-UniRule"/>
</dbReference>
<comment type="caution">
    <text evidence="8">The sequence shown here is derived from an EMBL/GenBank/DDBJ whole genome shotgun (WGS) entry which is preliminary data.</text>
</comment>
<accession>A0A1F6CI75</accession>
<dbReference type="AlphaFoldDB" id="A0A1F6CI75"/>
<dbReference type="Gene3D" id="3.90.930.12">
    <property type="entry name" value="Ribosomal protein L6, alpha-beta domain"/>
    <property type="match status" value="2"/>
</dbReference>
<organism evidence="8 9">
    <name type="scientific">Candidatus Kaiserbacteria bacterium RIFCSPHIGHO2_01_FULL_53_31</name>
    <dbReference type="NCBI Taxonomy" id="1798481"/>
    <lineage>
        <taxon>Bacteria</taxon>
        <taxon>Candidatus Kaiseribacteriota</taxon>
    </lineage>
</organism>
<feature type="domain" description="Large ribosomal subunit protein uL6 alpha-beta" evidence="7">
    <location>
        <begin position="15"/>
        <end position="79"/>
    </location>
</feature>
<dbReference type="Pfam" id="PF00347">
    <property type="entry name" value="Ribosomal_L6"/>
    <property type="match status" value="2"/>
</dbReference>
<dbReference type="PANTHER" id="PTHR11655:SF14">
    <property type="entry name" value="LARGE RIBOSOMAL SUBUNIT PROTEIN UL6M"/>
    <property type="match status" value="1"/>
</dbReference>
<evidence type="ECO:0000256" key="1">
    <source>
        <dbReference type="ARBA" id="ARBA00022980"/>
    </source>
</evidence>
<dbReference type="EMBL" id="MFKU01000007">
    <property type="protein sequence ID" value="OGG48828.1"/>
    <property type="molecule type" value="Genomic_DNA"/>
</dbReference>